<feature type="compositionally biased region" description="Basic and acidic residues" evidence="1">
    <location>
        <begin position="699"/>
        <end position="715"/>
    </location>
</feature>
<feature type="region of interest" description="Disordered" evidence="1">
    <location>
        <begin position="1394"/>
        <end position="1416"/>
    </location>
</feature>
<feature type="region of interest" description="Disordered" evidence="1">
    <location>
        <begin position="663"/>
        <end position="741"/>
    </location>
</feature>
<feature type="compositionally biased region" description="Polar residues" evidence="1">
    <location>
        <begin position="1505"/>
        <end position="1517"/>
    </location>
</feature>
<feature type="compositionally biased region" description="Basic and acidic residues" evidence="1">
    <location>
        <begin position="1117"/>
        <end position="1136"/>
    </location>
</feature>
<dbReference type="Gene3D" id="1.10.20.10">
    <property type="entry name" value="Histone, subunit A"/>
    <property type="match status" value="1"/>
</dbReference>
<feature type="compositionally biased region" description="Low complexity" evidence="1">
    <location>
        <begin position="1401"/>
        <end position="1416"/>
    </location>
</feature>
<reference evidence="2 3" key="1">
    <citation type="submission" date="2021-01" db="EMBL/GenBank/DDBJ databases">
        <title>Cercospora kikuchii MAFF 305040 whole genome shotgun sequence.</title>
        <authorList>
            <person name="Kashiwa T."/>
            <person name="Suzuki T."/>
        </authorList>
    </citation>
    <scope>NUCLEOTIDE SEQUENCE [LARGE SCALE GENOMIC DNA]</scope>
    <source>
        <strain evidence="2 3">MAFF 305040</strain>
    </source>
</reference>
<accession>A0A9P3CG23</accession>
<feature type="region of interest" description="Disordered" evidence="1">
    <location>
        <begin position="25"/>
        <end position="117"/>
    </location>
</feature>
<organism evidence="2 3">
    <name type="scientific">Cercospora kikuchii</name>
    <dbReference type="NCBI Taxonomy" id="84275"/>
    <lineage>
        <taxon>Eukaryota</taxon>
        <taxon>Fungi</taxon>
        <taxon>Dikarya</taxon>
        <taxon>Ascomycota</taxon>
        <taxon>Pezizomycotina</taxon>
        <taxon>Dothideomycetes</taxon>
        <taxon>Dothideomycetidae</taxon>
        <taxon>Mycosphaerellales</taxon>
        <taxon>Mycosphaerellaceae</taxon>
        <taxon>Cercospora</taxon>
    </lineage>
</organism>
<evidence type="ECO:0000313" key="3">
    <source>
        <dbReference type="Proteomes" id="UP000825890"/>
    </source>
</evidence>
<feature type="compositionally biased region" description="Polar residues" evidence="1">
    <location>
        <begin position="1198"/>
        <end position="1211"/>
    </location>
</feature>
<gene>
    <name evidence="2" type="ORF">CKM354_000550500</name>
</gene>
<dbReference type="RefSeq" id="XP_044656716.1">
    <property type="nucleotide sequence ID" value="XM_044800781.1"/>
</dbReference>
<feature type="compositionally biased region" description="Polar residues" evidence="1">
    <location>
        <begin position="725"/>
        <end position="736"/>
    </location>
</feature>
<evidence type="ECO:0000256" key="1">
    <source>
        <dbReference type="SAM" id="MobiDB-lite"/>
    </source>
</evidence>
<feature type="compositionally biased region" description="Polar residues" evidence="1">
    <location>
        <begin position="1034"/>
        <end position="1046"/>
    </location>
</feature>
<evidence type="ECO:0000313" key="2">
    <source>
        <dbReference type="EMBL" id="GIZ42229.1"/>
    </source>
</evidence>
<feature type="compositionally biased region" description="Polar residues" evidence="1">
    <location>
        <begin position="928"/>
        <end position="948"/>
    </location>
</feature>
<protein>
    <submittedName>
        <fullName evidence="2">Uncharacterized protein</fullName>
    </submittedName>
</protein>
<feature type="compositionally biased region" description="Polar residues" evidence="1">
    <location>
        <begin position="794"/>
        <end position="804"/>
    </location>
</feature>
<feature type="compositionally biased region" description="Basic and acidic residues" evidence="1">
    <location>
        <begin position="611"/>
        <end position="622"/>
    </location>
</feature>
<dbReference type="OrthoDB" id="5382203at2759"/>
<feature type="compositionally biased region" description="Basic and acidic residues" evidence="1">
    <location>
        <begin position="771"/>
        <end position="780"/>
    </location>
</feature>
<dbReference type="GeneID" id="68291080"/>
<comment type="caution">
    <text evidence="2">The sequence shown here is derived from an EMBL/GenBank/DDBJ whole genome shotgun (WGS) entry which is preliminary data.</text>
</comment>
<feature type="compositionally biased region" description="Polar residues" evidence="1">
    <location>
        <begin position="835"/>
        <end position="848"/>
    </location>
</feature>
<feature type="compositionally biased region" description="Basic and acidic residues" evidence="1">
    <location>
        <begin position="388"/>
        <end position="402"/>
    </location>
</feature>
<sequence length="1564" mass="169307">MAEQPVSPGVDETTTQGVVTTPLYASFPLPASNSRASHGHAMTMDDSTRSNAMSPTPSDRSAAASPNSARQHHAATPANVYPPPAYVSPFGASQSVSQRKRRMSDHESNDEDQPARQDMDFSDASLALLNGFLDHLLYSILLQARSTTLTVLRPAVTEVLRSRLASEAIASADEELSELLAGGEEEEDELNQKQSVSERQRKWDTELVWKRTRLRVMVYIRFGDIEDEDEERFVREDELFKTGDRRFSHSTGLVSWAAAIFLTSILEYVAEQLLQVAAQAADNRVRRLSRTSRVTTSASDQVTPVEGLVVHEHDMEKAAVLHKTAGRLWRQWRKSSRGYAVASPTPTNDRSARPNGSSRNTSVDHINGAAINPRQSSVGATESGSTMDESRPTSRMMPGDKDVVDDEAANDIDYPEHVLAANIPLPMVDEERDIEEINDPEHVIAARIALPMADEKRDIEDIEYPEHVIAAATQLPLIDEKRDVDEIEVPGLARDPDEIDDEDFEELVAPRRNSWTGSLSVPVMLSAVASQAEVGWQTDPAIDTSIPEQPADTKPSAPLRARSSSAPNPPPKRSPRILPATTNESTAEAETGDVRDSDRAQDGENALESEASDKPTRKEEVHPASSLAAEASSNNAAGANHESLPAVVAAASASGVVAAAAVGSVSRLSKPNSTEELDARNRGAANEERSIAMGAGAPEHIDKRDSQKALQDMKRMSLPAGQNLVRRSTMQQQNGEDTPRLAKRMSLTQAVLIRPPSNKDQLPSPAVSNDVSRDSTRSDGADEEQTSDIGLARTSDTAVSSPTKGESDEGVYPARDDFANQAPRRTTRIVLGDSPVSSTSSFKNSPPLQQEEEKDTTTLSPESFLKRRSLSAKGVKQVQHLNLVDAQALQDQSRLSTPKSPIRMSASDSSIYANGPVSPISDKPPSPWRQSFSAAIKETTQWASSSKKSALEPESNGPVHDHPALQKKASRSQTSLKETESLQPLTSASIRGPEDFEMFVQGGDTVKYTLTPESVRDDPSTPATVPKTPRSAEKQPSSPNKTSPLQSPIEDARVGRSQAARQATGADASAGAADERARSPTSNRDKRRSISRPPVRNTSVHKRSGLMAREPQVLTESTRDFADFIRSTGPDREPELRPLLSNRSTTSLQLLRDAHSSGSRSQSPAPSRARSMSRSNIEAEDLPPVPVVPPPMPAGNRVRSNMQPRAPTQTAEDGTAELIDFIRNGPMSSGITESGDKRQHRISRSVAPFRTTMDSDQMQEWGERYTPQPDLKINTSMGGPINNSSARSVPSSHNSYRNSAISRSALLQSSAGTMQDVTQPAYGDQPPRLTTVIPRTVQQAFPTPTEGAGKTRYRNKDPYAIDFDDLDDDDDDFFTALPKGRQREQESLIDFLRNSEPPETNNSRSNSNANNSASPAAARLGTTPQALQTFGADAVSYGRKGSLPKNDGPQAARATPAVRSNGTATIAVGPITKPRPNFGVPDRDADYTGPGGTRDLADFFKHSAPPSSSGSNMPRSAQRSDSKASISNSKSSITSSQKRSRMSFLGGGMSSIFGRGSRKAYLDM</sequence>
<feature type="compositionally biased region" description="Basic and acidic residues" evidence="1">
    <location>
        <begin position="677"/>
        <end position="690"/>
    </location>
</feature>
<feature type="region of interest" description="Disordered" evidence="1">
    <location>
        <begin position="338"/>
        <end position="403"/>
    </location>
</feature>
<feature type="compositionally biased region" description="Polar residues" evidence="1">
    <location>
        <begin position="758"/>
        <end position="770"/>
    </location>
</feature>
<proteinExistence type="predicted"/>
<feature type="compositionally biased region" description="Polar residues" evidence="1">
    <location>
        <begin position="49"/>
        <end position="69"/>
    </location>
</feature>
<feature type="compositionally biased region" description="Low complexity" evidence="1">
    <location>
        <begin position="576"/>
        <end position="589"/>
    </location>
</feature>
<feature type="region of interest" description="Disordered" evidence="1">
    <location>
        <begin position="753"/>
        <end position="863"/>
    </location>
</feature>
<name>A0A9P3CG23_9PEZI</name>
<feature type="region of interest" description="Disordered" evidence="1">
    <location>
        <begin position="890"/>
        <end position="1211"/>
    </location>
</feature>
<feature type="compositionally biased region" description="Low complexity" evidence="1">
    <location>
        <begin position="1057"/>
        <end position="1072"/>
    </location>
</feature>
<feature type="compositionally biased region" description="Low complexity" evidence="1">
    <location>
        <begin position="1523"/>
        <end position="1537"/>
    </location>
</feature>
<dbReference type="EMBL" id="BOLY01000003">
    <property type="protein sequence ID" value="GIZ42229.1"/>
    <property type="molecule type" value="Genomic_DNA"/>
</dbReference>
<dbReference type="InterPro" id="IPR009072">
    <property type="entry name" value="Histone-fold"/>
</dbReference>
<feature type="compositionally biased region" description="Polar residues" evidence="1">
    <location>
        <begin position="890"/>
        <end position="899"/>
    </location>
</feature>
<feature type="compositionally biased region" description="Low complexity" evidence="1">
    <location>
        <begin position="1156"/>
        <end position="1175"/>
    </location>
</feature>
<feature type="region of interest" description="Disordered" evidence="1">
    <location>
        <begin position="1438"/>
        <end position="1549"/>
    </location>
</feature>
<feature type="region of interest" description="Disordered" evidence="1">
    <location>
        <begin position="540"/>
        <end position="640"/>
    </location>
</feature>
<feature type="compositionally biased region" description="Low complexity" evidence="1">
    <location>
        <begin position="624"/>
        <end position="640"/>
    </location>
</feature>
<feature type="compositionally biased region" description="Low complexity" evidence="1">
    <location>
        <begin position="555"/>
        <end position="566"/>
    </location>
</feature>
<dbReference type="GO" id="GO:0046982">
    <property type="term" value="F:protein heterodimerization activity"/>
    <property type="evidence" value="ECO:0007669"/>
    <property type="project" value="InterPro"/>
</dbReference>
<feature type="compositionally biased region" description="Polar residues" evidence="1">
    <location>
        <begin position="344"/>
        <end position="364"/>
    </location>
</feature>
<keyword evidence="3" id="KW-1185">Reference proteome</keyword>
<feature type="compositionally biased region" description="Pro residues" evidence="1">
    <location>
        <begin position="1183"/>
        <end position="1193"/>
    </location>
</feature>
<feature type="compositionally biased region" description="Basic and acidic residues" evidence="1">
    <location>
        <begin position="592"/>
        <end position="602"/>
    </location>
</feature>
<dbReference type="Proteomes" id="UP000825890">
    <property type="component" value="Unassembled WGS sequence"/>
</dbReference>
<feature type="compositionally biased region" description="Polar residues" evidence="1">
    <location>
        <begin position="971"/>
        <end position="989"/>
    </location>
</feature>
<feature type="compositionally biased region" description="Polar residues" evidence="1">
    <location>
        <begin position="373"/>
        <end position="387"/>
    </location>
</feature>